<sequence length="147" mass="16051">HTYQDNLSNLVPKKDSRTGSAGTSNVQDSAIHQHPLNVDPTVANVLLVKITVAANGTQADQWSKLASPNDEFRIIVNVQASQENRELHISDNENILNFYGSVINVTGIIGSANNGSVKYSLKNLILWGGNRIGPEDEFYSDGAKECW</sequence>
<evidence type="ECO:0000256" key="1">
    <source>
        <dbReference type="SAM" id="MobiDB-lite"/>
    </source>
</evidence>
<gene>
    <name evidence="2" type="ORF">EZS28_045138</name>
</gene>
<feature type="region of interest" description="Disordered" evidence="1">
    <location>
        <begin position="1"/>
        <end position="32"/>
    </location>
</feature>
<feature type="non-terminal residue" evidence="2">
    <location>
        <position position="1"/>
    </location>
</feature>
<proteinExistence type="predicted"/>
<dbReference type="Proteomes" id="UP000324800">
    <property type="component" value="Unassembled WGS sequence"/>
</dbReference>
<dbReference type="AlphaFoldDB" id="A0A5J4TPL6"/>
<comment type="caution">
    <text evidence="2">The sequence shown here is derived from an EMBL/GenBank/DDBJ whole genome shotgun (WGS) entry which is preliminary data.</text>
</comment>
<name>A0A5J4TPL6_9EUKA</name>
<organism evidence="2 3">
    <name type="scientific">Streblomastix strix</name>
    <dbReference type="NCBI Taxonomy" id="222440"/>
    <lineage>
        <taxon>Eukaryota</taxon>
        <taxon>Metamonada</taxon>
        <taxon>Preaxostyla</taxon>
        <taxon>Oxymonadida</taxon>
        <taxon>Streblomastigidae</taxon>
        <taxon>Streblomastix</taxon>
    </lineage>
</organism>
<reference evidence="2 3" key="1">
    <citation type="submission" date="2019-03" db="EMBL/GenBank/DDBJ databases">
        <title>Single cell metagenomics reveals metabolic interactions within the superorganism composed of flagellate Streblomastix strix and complex community of Bacteroidetes bacteria on its surface.</title>
        <authorList>
            <person name="Treitli S.C."/>
            <person name="Kolisko M."/>
            <person name="Husnik F."/>
            <person name="Keeling P."/>
            <person name="Hampl V."/>
        </authorList>
    </citation>
    <scope>NUCLEOTIDE SEQUENCE [LARGE SCALE GENOMIC DNA]</scope>
    <source>
        <strain evidence="2">ST1C</strain>
    </source>
</reference>
<dbReference type="EMBL" id="SNRW01028541">
    <property type="protein sequence ID" value="KAA6359335.1"/>
    <property type="molecule type" value="Genomic_DNA"/>
</dbReference>
<evidence type="ECO:0000313" key="2">
    <source>
        <dbReference type="EMBL" id="KAA6359335.1"/>
    </source>
</evidence>
<protein>
    <submittedName>
        <fullName evidence="2">Uncharacterized protein</fullName>
    </submittedName>
</protein>
<accession>A0A5J4TPL6</accession>
<evidence type="ECO:0000313" key="3">
    <source>
        <dbReference type="Proteomes" id="UP000324800"/>
    </source>
</evidence>
<feature type="compositionally biased region" description="Polar residues" evidence="1">
    <location>
        <begin position="18"/>
        <end position="30"/>
    </location>
</feature>